<keyword evidence="5 8" id="KW-0648">Protein biosynthesis</keyword>
<dbReference type="PANTHER" id="PTHR30075">
    <property type="entry name" value="GLYCYL-TRNA SYNTHETASE"/>
    <property type="match status" value="1"/>
</dbReference>
<dbReference type="GO" id="GO:0004820">
    <property type="term" value="F:glycine-tRNA ligase activity"/>
    <property type="evidence" value="ECO:0007669"/>
    <property type="project" value="UniProtKB-UniRule"/>
</dbReference>
<evidence type="ECO:0000313" key="9">
    <source>
        <dbReference type="EMBL" id="KRK13657.1"/>
    </source>
</evidence>
<dbReference type="SUPFAM" id="SSF109604">
    <property type="entry name" value="HD-domain/PDEase-like"/>
    <property type="match status" value="1"/>
</dbReference>
<dbReference type="EMBL" id="AZCT01000001">
    <property type="protein sequence ID" value="KRK13657.1"/>
    <property type="molecule type" value="Genomic_DNA"/>
</dbReference>
<accession>A0A0R1EW59</accession>
<dbReference type="NCBIfam" id="TIGR00211">
    <property type="entry name" value="glyS"/>
    <property type="match status" value="1"/>
</dbReference>
<evidence type="ECO:0000256" key="8">
    <source>
        <dbReference type="HAMAP-Rule" id="MF_00255"/>
    </source>
</evidence>
<dbReference type="HAMAP" id="MF_00255">
    <property type="entry name" value="Gly_tRNA_synth_beta"/>
    <property type="match status" value="1"/>
</dbReference>
<evidence type="ECO:0000256" key="2">
    <source>
        <dbReference type="ARBA" id="ARBA00022598"/>
    </source>
</evidence>
<evidence type="ECO:0000256" key="4">
    <source>
        <dbReference type="ARBA" id="ARBA00022840"/>
    </source>
</evidence>
<evidence type="ECO:0000313" key="10">
    <source>
        <dbReference type="Proteomes" id="UP000051984"/>
    </source>
</evidence>
<name>A0A0R1EW59_LACZE</name>
<keyword evidence="6 8" id="KW-0030">Aminoacyl-tRNA synthetase</keyword>
<dbReference type="eggNOG" id="COG0751">
    <property type="taxonomic scope" value="Bacteria"/>
</dbReference>
<dbReference type="GO" id="GO:0005524">
    <property type="term" value="F:ATP binding"/>
    <property type="evidence" value="ECO:0007669"/>
    <property type="project" value="UniProtKB-UniRule"/>
</dbReference>
<comment type="catalytic activity">
    <reaction evidence="7 8">
        <text>tRNA(Gly) + glycine + ATP = glycyl-tRNA(Gly) + AMP + diphosphate</text>
        <dbReference type="Rhea" id="RHEA:16013"/>
        <dbReference type="Rhea" id="RHEA-COMP:9664"/>
        <dbReference type="Rhea" id="RHEA-COMP:9683"/>
        <dbReference type="ChEBI" id="CHEBI:30616"/>
        <dbReference type="ChEBI" id="CHEBI:33019"/>
        <dbReference type="ChEBI" id="CHEBI:57305"/>
        <dbReference type="ChEBI" id="CHEBI:78442"/>
        <dbReference type="ChEBI" id="CHEBI:78522"/>
        <dbReference type="ChEBI" id="CHEBI:456215"/>
        <dbReference type="EC" id="6.1.1.14"/>
    </reaction>
</comment>
<evidence type="ECO:0000256" key="3">
    <source>
        <dbReference type="ARBA" id="ARBA00022741"/>
    </source>
</evidence>
<proteinExistence type="inferred from homology"/>
<dbReference type="GO" id="GO:0005829">
    <property type="term" value="C:cytosol"/>
    <property type="evidence" value="ECO:0007669"/>
    <property type="project" value="TreeGrafter"/>
</dbReference>
<keyword evidence="2 8" id="KW-0436">Ligase</keyword>
<keyword evidence="4 8" id="KW-0067">ATP-binding</keyword>
<dbReference type="GO" id="GO:0006426">
    <property type="term" value="P:glycyl-tRNA aminoacylation"/>
    <property type="evidence" value="ECO:0007669"/>
    <property type="project" value="UniProtKB-UniRule"/>
</dbReference>
<dbReference type="PROSITE" id="PS50861">
    <property type="entry name" value="AA_TRNA_LIGASE_II_GLYAB"/>
    <property type="match status" value="1"/>
</dbReference>
<dbReference type="RefSeq" id="WP_010488209.1">
    <property type="nucleotide sequence ID" value="NZ_AZCT01000001.1"/>
</dbReference>
<dbReference type="AlphaFoldDB" id="A0A0R1EW59"/>
<keyword evidence="3 8" id="KW-0547">Nucleotide-binding</keyword>
<dbReference type="PRINTS" id="PR01045">
    <property type="entry name" value="TRNASYNTHGB"/>
</dbReference>
<keyword evidence="8" id="KW-0963">Cytoplasm</keyword>
<dbReference type="PANTHER" id="PTHR30075:SF2">
    <property type="entry name" value="GLYCINE--TRNA LIGASE, CHLOROPLASTIC_MITOCHONDRIAL 2"/>
    <property type="match status" value="1"/>
</dbReference>
<dbReference type="EC" id="6.1.1.14" evidence="8"/>
<comment type="subunit">
    <text evidence="8">Tetramer of two alpha and two beta subunits.</text>
</comment>
<dbReference type="InterPro" id="IPR006194">
    <property type="entry name" value="Gly-tRNA-synth_heterodimer"/>
</dbReference>
<gene>
    <name evidence="8" type="primary">glyS</name>
    <name evidence="9" type="ORF">FD51_GL000216</name>
</gene>
<protein>
    <recommendedName>
        <fullName evidence="8">Glycine--tRNA ligase beta subunit</fullName>
        <ecNumber evidence="8">6.1.1.14</ecNumber>
    </recommendedName>
    <alternativeName>
        <fullName evidence="8">Glycyl-tRNA synthetase beta subunit</fullName>
        <shortName evidence="8">GlyRS</shortName>
    </alternativeName>
</protein>
<comment type="similarity">
    <text evidence="1 8">Belongs to the class-II aminoacyl-tRNA synthetase family.</text>
</comment>
<comment type="caution">
    <text evidence="9">The sequence shown here is derived from an EMBL/GenBank/DDBJ whole genome shotgun (WGS) entry which is preliminary data.</text>
</comment>
<dbReference type="Proteomes" id="UP000051984">
    <property type="component" value="Unassembled WGS sequence"/>
</dbReference>
<evidence type="ECO:0000256" key="1">
    <source>
        <dbReference type="ARBA" id="ARBA00008226"/>
    </source>
</evidence>
<dbReference type="PATRIC" id="fig|1423816.3.peg.220"/>
<evidence type="ECO:0000256" key="5">
    <source>
        <dbReference type="ARBA" id="ARBA00022917"/>
    </source>
</evidence>
<reference evidence="9 10" key="1">
    <citation type="journal article" date="2015" name="Genome Announc.">
        <title>Expanding the biotechnology potential of lactobacilli through comparative genomics of 213 strains and associated genera.</title>
        <authorList>
            <person name="Sun Z."/>
            <person name="Harris H.M."/>
            <person name="McCann A."/>
            <person name="Guo C."/>
            <person name="Argimon S."/>
            <person name="Zhang W."/>
            <person name="Yang X."/>
            <person name="Jeffery I.B."/>
            <person name="Cooney J.C."/>
            <person name="Kagawa T.F."/>
            <person name="Liu W."/>
            <person name="Song Y."/>
            <person name="Salvetti E."/>
            <person name="Wrobel A."/>
            <person name="Rasinkangas P."/>
            <person name="Parkhill J."/>
            <person name="Rea M.C."/>
            <person name="O'Sullivan O."/>
            <person name="Ritari J."/>
            <person name="Douillard F.P."/>
            <person name="Paul Ross R."/>
            <person name="Yang R."/>
            <person name="Briner A.E."/>
            <person name="Felis G.E."/>
            <person name="de Vos W.M."/>
            <person name="Barrangou R."/>
            <person name="Klaenhammer T.R."/>
            <person name="Caufield P.W."/>
            <person name="Cui Y."/>
            <person name="Zhang H."/>
            <person name="O'Toole P.W."/>
        </authorList>
    </citation>
    <scope>NUCLEOTIDE SEQUENCE [LARGE SCALE GENOMIC DNA]</scope>
    <source>
        <strain evidence="9 10">DSM 20178</strain>
    </source>
</reference>
<sequence length="689" mass="75887">MTHDYLIEIGLEDMPAHVVTPSLNQFHDKTVAFLKANRLEHGRIDRYATPRRLALLVHDLAAKQADVEEDVKGPAKKIAQDADGNWTKAAIGFSRGQGMTPDDIVFKTVKGVDYVYLHKAIKGKSAAEILPGMLDVIKSLTFPTRMKWGAYDFEYIRPIHWLVSLLDNEVVPMKLLDVEAGRVTQGHRFLGKPVSLPNPDAYVSALKDQFVIVEPAARKQLIRDQIKQIATDHQWQIDLDADLLEEVNNLVEWPTAFAGTFDKKYLAIPEAVLITSMKDNQRYFYARDANGKMVNAFIGVRNGNRDHLANVIAGNEKVLTARLEDAAFFYAEDQKRSIADDVERLKAVSFHDKISSMYDKMARTKVIADLLADQFGLSATDKADLDRAASIYKFDLVTSMVGEFSELQGIMGEHYAQLAGEKPAVAQAIAEHYDPIAADGALPQSLVGTVLAIADKLDSLMSFFAVDLIPSGSNDPYALRRQAYGIVRMIAAHNWPFALAKLQPAIAQALAAAGKTNGLDFAAHHQALNDFIVDRAKQLLQAEKIRHDIVDAVTVRSDADIAGILDAAKLLTAHAADDDFKAVMEALGRVLRITGNKTVDTPVDPAKFENATEGQLHEAVTMTAKTFDAEPTEADYQALKALVDPINAYFDATMVMADDAAVRANRLATLQQLAQLIRQFGDVSQVIVK</sequence>
<evidence type="ECO:0000256" key="7">
    <source>
        <dbReference type="ARBA" id="ARBA00047937"/>
    </source>
</evidence>
<evidence type="ECO:0000256" key="6">
    <source>
        <dbReference type="ARBA" id="ARBA00023146"/>
    </source>
</evidence>
<comment type="subcellular location">
    <subcellularLocation>
        <location evidence="8">Cytoplasm</location>
    </subcellularLocation>
</comment>
<dbReference type="Pfam" id="PF02092">
    <property type="entry name" value="tRNA_synt_2f"/>
    <property type="match status" value="1"/>
</dbReference>
<organism evidence="9 10">
    <name type="scientific">Lacticaseibacillus zeae DSM 20178 = KCTC 3804</name>
    <dbReference type="NCBI Taxonomy" id="1423816"/>
    <lineage>
        <taxon>Bacteria</taxon>
        <taxon>Bacillati</taxon>
        <taxon>Bacillota</taxon>
        <taxon>Bacilli</taxon>
        <taxon>Lactobacillales</taxon>
        <taxon>Lactobacillaceae</taxon>
        <taxon>Lacticaseibacillus</taxon>
    </lineage>
</organism>
<dbReference type="InterPro" id="IPR015944">
    <property type="entry name" value="Gly-tRNA-synth_bsu"/>
</dbReference>